<dbReference type="PROSITE" id="PS51217">
    <property type="entry name" value="UVRD_HELICASE_CTER"/>
    <property type="match status" value="1"/>
</dbReference>
<reference evidence="16 17" key="1">
    <citation type="submission" date="2014-07" db="EMBL/GenBank/DDBJ databases">
        <authorList>
            <person name="Wibberg Daniel"/>
        </authorList>
    </citation>
    <scope>NUCLEOTIDE SEQUENCE [LARGE SCALE GENOMIC DNA]</scope>
</reference>
<evidence type="ECO:0000256" key="6">
    <source>
        <dbReference type="ARBA" id="ARBA00022801"/>
    </source>
</evidence>
<dbReference type="Pfam" id="PF12705">
    <property type="entry name" value="PDDEXK_1"/>
    <property type="match status" value="1"/>
</dbReference>
<evidence type="ECO:0000256" key="14">
    <source>
        <dbReference type="HAMAP-Rule" id="MF_01452"/>
    </source>
</evidence>
<keyword evidence="12 14" id="KW-0238">DNA-binding</keyword>
<keyword evidence="4 14" id="KW-0547">Nucleotide-binding</keyword>
<evidence type="ECO:0000259" key="15">
    <source>
        <dbReference type="PROSITE" id="PS51217"/>
    </source>
</evidence>
<dbReference type="RefSeq" id="WP_034769079.1">
    <property type="nucleotide sequence ID" value="NZ_CCRF01000039.1"/>
</dbReference>
<keyword evidence="3 14" id="KW-0479">Metal-binding</keyword>
<dbReference type="NCBIfam" id="TIGR02773">
    <property type="entry name" value="addB_Gpos"/>
    <property type="match status" value="1"/>
</dbReference>
<evidence type="ECO:0000256" key="12">
    <source>
        <dbReference type="ARBA" id="ARBA00023125"/>
    </source>
</evidence>
<dbReference type="GO" id="GO:0051539">
    <property type="term" value="F:4 iron, 4 sulfur cluster binding"/>
    <property type="evidence" value="ECO:0007669"/>
    <property type="project" value="UniProtKB-KW"/>
</dbReference>
<sequence length="1156" mass="133791">MSLRFVRGRSGSGKTTFLLNEMKESLQQKPDGKPIFLIVPDQMTFLTEYKMVSQPDLKGMIRLQVYSFTRLAWRILQETGGITRLHISTTGLNMLIRKIVNENKEKFLVFKQSAEKKGFIDHLEKIVTEFKRYCITPSELNNELETISNEPTLEGKIHDLELIYEQFENTIKQKYLASEDYLMLLAEKIKESETLKDAEVFIDGFYSFTPQEYLVIEQLLKSARRVTIALNGERTYRESLPGEFHLFRMTGETYATVYEIARINGIEVEEDVALNQSVRFQDESLAHLEKYYEALPVQPFTKDANIYFCEATNARAEIEGIGRKIVALVRDRGYRYKDIAVLVRNGQNYQELFETIFHDYEIPYYIDQKRPMLNHPLIEFIRSSLEIITSYWRYDPVFRAVKTDLLFPLNANIHVMREKMDRLENYCLAYGIQGDKWTRKERWRYRRISGLDRDFPQTDEEKKFEQELNESRLMIAAPINRLAGRLKKAKNGKELCTALFLYLEELDIPAKLEKMQQDAEENGKLMLSREHGQAWDGVLQLLDEYVEILGDKELSIKQFSEIIEAGLESLHFSLVPPAIDQVVIADLELSRLSDIKVAFVIGMIDGIMPMKFQEDGILTDEEREKLLSSGLTLAPTNKMRLLDEEFIAYKAFTTPAELLFLSYPLANEEGKALIPSPYLKRLGEMFPNGNHLFFGNEVSELPTEEQLEFLLNRKQALTHVTYQLQAYKRHEPIDAIWWDGYNLLMTGRDRDSAVKVLSSLFYENKAKRLSASTVKDLYGEEINGSISRMEMFNRCPFSHFMSHGLRLQERKIYRLDAPDIGEMFHSALKYVGDQVMKENLSWGKLTKRQIRALVADAVTYLAPKLQNEILLSSNRHQYLLRKLERVILRATEVIEEQAKSSKFVPYRMELSFGPNGDLPPVLFQLKNGMKMALAGRIDRIDKAENENGVFLRIIDYKSSSHDLNIGEVYYGLALQMLTYLDILVRYSEQLVGTKADPAGVLYFHIHNPIIKSKKLLTIEEIEELIFKDFKMTGLVLADPEVVRMMDQTLERGDSKIISAGLKTDGTLTARSKVANKEDFSHLRQYVRQVFEKTGNEIVEGNVDIAPYKMDDRVPCTYCPFKSVCQFDQTLKENNYRILPSLNNENAMERVKEVVKS</sequence>
<dbReference type="Gene3D" id="3.90.320.10">
    <property type="match status" value="1"/>
</dbReference>
<evidence type="ECO:0000256" key="11">
    <source>
        <dbReference type="ARBA" id="ARBA00023014"/>
    </source>
</evidence>
<keyword evidence="11 14" id="KW-0411">Iron-sulfur</keyword>
<feature type="domain" description="UvrD-like helicase C-terminal" evidence="15">
    <location>
        <begin position="275"/>
        <end position="580"/>
    </location>
</feature>
<evidence type="ECO:0000313" key="17">
    <source>
        <dbReference type="Proteomes" id="UP000040576"/>
    </source>
</evidence>
<keyword evidence="8 14" id="KW-0269">Exonuclease</keyword>
<proteinExistence type="inferred from homology"/>
<comment type="miscellaneous">
    <text evidence="14">Despite having conserved helicase domains, this subunit does not have helicase activity.</text>
</comment>
<keyword evidence="1 14" id="KW-0004">4Fe-4S</keyword>
<feature type="binding site" evidence="14">
    <location>
        <position position="1124"/>
    </location>
    <ligand>
        <name>[4Fe-4S] cluster</name>
        <dbReference type="ChEBI" id="CHEBI:49883"/>
    </ligand>
</feature>
<dbReference type="InterPro" id="IPR038726">
    <property type="entry name" value="PDDEXK_AddAB-type"/>
</dbReference>
<dbReference type="EC" id="3.1.-.-" evidence="14"/>
<gene>
    <name evidence="14 16" type="primary">addB</name>
    <name evidence="16" type="ORF">BT1A1_1209</name>
</gene>
<evidence type="ECO:0000256" key="8">
    <source>
        <dbReference type="ARBA" id="ARBA00022839"/>
    </source>
</evidence>
<comment type="function">
    <text evidence="14">The heterodimer acts as both an ATP-dependent DNA helicase and an ATP-dependent, dual-direction single-stranded exonuclease. Recognizes the chi site generating a DNA molecule suitable for the initiation of homologous recombination. The AddB subunit has 5' -&gt; 3' nuclease activity but not helicase activity.</text>
</comment>
<keyword evidence="10 14" id="KW-0408">Iron</keyword>
<evidence type="ECO:0000256" key="9">
    <source>
        <dbReference type="ARBA" id="ARBA00022840"/>
    </source>
</evidence>
<dbReference type="InterPro" id="IPR049035">
    <property type="entry name" value="ADDB_N"/>
</dbReference>
<protein>
    <recommendedName>
        <fullName evidence="14">ATP-dependent helicase/deoxyribonuclease subunit B</fullName>
        <ecNumber evidence="14">3.1.-.-</ecNumber>
    </recommendedName>
    <alternativeName>
        <fullName evidence="14">ATP-dependent helicase/nuclease subunit AddB</fullName>
    </alternativeName>
</protein>
<keyword evidence="2 14" id="KW-0540">Nuclease</keyword>
<feature type="binding site" evidence="14">
    <location>
        <position position="1118"/>
    </location>
    <ligand>
        <name>[4Fe-4S] cluster</name>
        <dbReference type="ChEBI" id="CHEBI:49883"/>
    </ligand>
</feature>
<dbReference type="PANTHER" id="PTHR30591">
    <property type="entry name" value="RECBCD ENZYME SUBUNIT RECC"/>
    <property type="match status" value="1"/>
</dbReference>
<name>A0A090ISH4_9BACI</name>
<keyword evidence="5 14" id="KW-0227">DNA damage</keyword>
<dbReference type="PANTHER" id="PTHR30591:SF1">
    <property type="entry name" value="RECBCD ENZYME SUBUNIT RECC"/>
    <property type="match status" value="1"/>
</dbReference>
<dbReference type="GO" id="GO:0046872">
    <property type="term" value="F:metal ion binding"/>
    <property type="evidence" value="ECO:0007669"/>
    <property type="project" value="UniProtKB-KW"/>
</dbReference>
<evidence type="ECO:0000256" key="10">
    <source>
        <dbReference type="ARBA" id="ARBA00023004"/>
    </source>
</evidence>
<dbReference type="Proteomes" id="UP000040576">
    <property type="component" value="Unassembled WGS sequence"/>
</dbReference>
<dbReference type="GO" id="GO:0000724">
    <property type="term" value="P:double-strand break repair via homologous recombination"/>
    <property type="evidence" value="ECO:0007669"/>
    <property type="project" value="UniProtKB-UniRule"/>
</dbReference>
<keyword evidence="13 14" id="KW-0234">DNA repair</keyword>
<dbReference type="AlphaFoldDB" id="A0A090ISH4"/>
<keyword evidence="17" id="KW-1185">Reference proteome</keyword>
<keyword evidence="6 14" id="KW-0378">Hydrolase</keyword>
<evidence type="ECO:0000313" key="16">
    <source>
        <dbReference type="EMBL" id="CEE01041.1"/>
    </source>
</evidence>
<dbReference type="InterPro" id="IPR011604">
    <property type="entry name" value="PDDEXK-like_dom_sf"/>
</dbReference>
<dbReference type="EMBL" id="CCRF01000039">
    <property type="protein sequence ID" value="CEE01041.1"/>
    <property type="molecule type" value="Genomic_DNA"/>
</dbReference>
<comment type="cofactor">
    <cofactor evidence="14">
        <name>[4Fe-4S] cluster</name>
        <dbReference type="ChEBI" id="CHEBI:49883"/>
    </cofactor>
    <text evidence="14">Binds 1 [4Fe-4S] cluster.</text>
</comment>
<dbReference type="InterPro" id="IPR014140">
    <property type="entry name" value="DNA_helicase_suAddB"/>
</dbReference>
<keyword evidence="7 14" id="KW-0347">Helicase</keyword>
<evidence type="ECO:0000256" key="1">
    <source>
        <dbReference type="ARBA" id="ARBA00022485"/>
    </source>
</evidence>
<dbReference type="GO" id="GO:0004386">
    <property type="term" value="F:helicase activity"/>
    <property type="evidence" value="ECO:0007669"/>
    <property type="project" value="UniProtKB-KW"/>
</dbReference>
<keyword evidence="9 14" id="KW-0067">ATP-binding</keyword>
<accession>A0A090ISH4</accession>
<evidence type="ECO:0000256" key="7">
    <source>
        <dbReference type="ARBA" id="ARBA00022806"/>
    </source>
</evidence>
<dbReference type="GO" id="GO:0008409">
    <property type="term" value="F:5'-3' exonuclease activity"/>
    <property type="evidence" value="ECO:0007669"/>
    <property type="project" value="UniProtKB-UniRule"/>
</dbReference>
<comment type="cofactor">
    <cofactor evidence="14">
        <name>Mg(2+)</name>
        <dbReference type="ChEBI" id="CHEBI:18420"/>
    </cofactor>
</comment>
<dbReference type="SUPFAM" id="SSF52540">
    <property type="entry name" value="P-loop containing nucleoside triphosphate hydrolases"/>
    <property type="match status" value="1"/>
</dbReference>
<comment type="subunit">
    <text evidence="14">Heterodimer of AddA and AddB.</text>
</comment>
<dbReference type="GO" id="GO:0005524">
    <property type="term" value="F:ATP binding"/>
    <property type="evidence" value="ECO:0007669"/>
    <property type="project" value="UniProtKB-UniRule"/>
</dbReference>
<dbReference type="InterPro" id="IPR014017">
    <property type="entry name" value="DNA_helicase_UvrD-like_C"/>
</dbReference>
<evidence type="ECO:0000256" key="3">
    <source>
        <dbReference type="ARBA" id="ARBA00022723"/>
    </source>
</evidence>
<dbReference type="Gene3D" id="6.10.140.1030">
    <property type="match status" value="1"/>
</dbReference>
<evidence type="ECO:0000256" key="5">
    <source>
        <dbReference type="ARBA" id="ARBA00022763"/>
    </source>
</evidence>
<organism evidence="16 17">
    <name type="scientific">Caldibacillus thermoamylovorans</name>
    <dbReference type="NCBI Taxonomy" id="35841"/>
    <lineage>
        <taxon>Bacteria</taxon>
        <taxon>Bacillati</taxon>
        <taxon>Bacillota</taxon>
        <taxon>Bacilli</taxon>
        <taxon>Bacillales</taxon>
        <taxon>Bacillaceae</taxon>
        <taxon>Caldibacillus</taxon>
    </lineage>
</organism>
<feature type="binding site" evidence="14">
    <location>
        <position position="795"/>
    </location>
    <ligand>
        <name>[4Fe-4S] cluster</name>
        <dbReference type="ChEBI" id="CHEBI:49883"/>
    </ligand>
</feature>
<dbReference type="InterPro" id="IPR027417">
    <property type="entry name" value="P-loop_NTPase"/>
</dbReference>
<evidence type="ECO:0000256" key="2">
    <source>
        <dbReference type="ARBA" id="ARBA00022722"/>
    </source>
</evidence>
<evidence type="ECO:0000256" key="4">
    <source>
        <dbReference type="ARBA" id="ARBA00022741"/>
    </source>
</evidence>
<feature type="binding site" evidence="14">
    <location>
        <position position="1115"/>
    </location>
    <ligand>
        <name>[4Fe-4S] cluster</name>
        <dbReference type="ChEBI" id="CHEBI:49883"/>
    </ligand>
</feature>
<evidence type="ECO:0000256" key="13">
    <source>
        <dbReference type="ARBA" id="ARBA00023204"/>
    </source>
</evidence>
<dbReference type="HAMAP" id="MF_01452">
    <property type="entry name" value="AddB_type1"/>
    <property type="match status" value="1"/>
</dbReference>
<dbReference type="Gene3D" id="3.40.50.300">
    <property type="entry name" value="P-loop containing nucleotide triphosphate hydrolases"/>
    <property type="match status" value="3"/>
</dbReference>
<comment type="similarity">
    <text evidence="14">Belongs to the helicase family. AddB/RexB type 1 subfamily.</text>
</comment>
<dbReference type="GO" id="GO:0003690">
    <property type="term" value="F:double-stranded DNA binding"/>
    <property type="evidence" value="ECO:0007669"/>
    <property type="project" value="UniProtKB-UniRule"/>
</dbReference>
<dbReference type="Pfam" id="PF21445">
    <property type="entry name" value="ADDB_N"/>
    <property type="match status" value="1"/>
</dbReference>